<evidence type="ECO:0000313" key="3">
    <source>
        <dbReference type="Proteomes" id="UP000799764"/>
    </source>
</evidence>
<dbReference type="OrthoDB" id="3763898at2759"/>
<dbReference type="Proteomes" id="UP000799764">
    <property type="component" value="Unassembled WGS sequence"/>
</dbReference>
<evidence type="ECO:0000256" key="1">
    <source>
        <dbReference type="SAM" id="SignalP"/>
    </source>
</evidence>
<keyword evidence="3" id="KW-1185">Reference proteome</keyword>
<accession>A0A9P4U6E8</accession>
<feature type="chain" id="PRO_5040297834" evidence="1">
    <location>
        <begin position="17"/>
        <end position="91"/>
    </location>
</feature>
<organism evidence="2 3">
    <name type="scientific">Karstenula rhodostoma CBS 690.94</name>
    <dbReference type="NCBI Taxonomy" id="1392251"/>
    <lineage>
        <taxon>Eukaryota</taxon>
        <taxon>Fungi</taxon>
        <taxon>Dikarya</taxon>
        <taxon>Ascomycota</taxon>
        <taxon>Pezizomycotina</taxon>
        <taxon>Dothideomycetes</taxon>
        <taxon>Pleosporomycetidae</taxon>
        <taxon>Pleosporales</taxon>
        <taxon>Massarineae</taxon>
        <taxon>Didymosphaeriaceae</taxon>
        <taxon>Karstenula</taxon>
    </lineage>
</organism>
<reference evidence="2" key="1">
    <citation type="journal article" date="2020" name="Stud. Mycol.">
        <title>101 Dothideomycetes genomes: a test case for predicting lifestyles and emergence of pathogens.</title>
        <authorList>
            <person name="Haridas S."/>
            <person name="Albert R."/>
            <person name="Binder M."/>
            <person name="Bloem J."/>
            <person name="Labutti K."/>
            <person name="Salamov A."/>
            <person name="Andreopoulos B."/>
            <person name="Baker S."/>
            <person name="Barry K."/>
            <person name="Bills G."/>
            <person name="Bluhm B."/>
            <person name="Cannon C."/>
            <person name="Castanera R."/>
            <person name="Culley D."/>
            <person name="Daum C."/>
            <person name="Ezra D."/>
            <person name="Gonzalez J."/>
            <person name="Henrissat B."/>
            <person name="Kuo A."/>
            <person name="Liang C."/>
            <person name="Lipzen A."/>
            <person name="Lutzoni F."/>
            <person name="Magnuson J."/>
            <person name="Mondo S."/>
            <person name="Nolan M."/>
            <person name="Ohm R."/>
            <person name="Pangilinan J."/>
            <person name="Park H.-J."/>
            <person name="Ramirez L."/>
            <person name="Alfaro M."/>
            <person name="Sun H."/>
            <person name="Tritt A."/>
            <person name="Yoshinaga Y."/>
            <person name="Zwiers L.-H."/>
            <person name="Turgeon B."/>
            <person name="Goodwin S."/>
            <person name="Spatafora J."/>
            <person name="Crous P."/>
            <person name="Grigoriev I."/>
        </authorList>
    </citation>
    <scope>NUCLEOTIDE SEQUENCE</scope>
    <source>
        <strain evidence="2">CBS 690.94</strain>
    </source>
</reference>
<dbReference type="EMBL" id="MU001511">
    <property type="protein sequence ID" value="KAF2438711.1"/>
    <property type="molecule type" value="Genomic_DNA"/>
</dbReference>
<proteinExistence type="predicted"/>
<name>A0A9P4U6E8_9PLEO</name>
<sequence length="91" mass="9398">MKSAIAILTLACAASAASIPDALLPRDALAICNAKKGESCPGAGVFACENNGGHSMFCSESSRGKFNWIYADNCPDSKKHCDCATGKCVPN</sequence>
<gene>
    <name evidence="2" type="ORF">P171DRAFT_423044</name>
</gene>
<dbReference type="AlphaFoldDB" id="A0A9P4U6E8"/>
<evidence type="ECO:0000313" key="2">
    <source>
        <dbReference type="EMBL" id="KAF2438711.1"/>
    </source>
</evidence>
<protein>
    <submittedName>
        <fullName evidence="2">Uncharacterized protein</fullName>
    </submittedName>
</protein>
<keyword evidence="1" id="KW-0732">Signal</keyword>
<feature type="signal peptide" evidence="1">
    <location>
        <begin position="1"/>
        <end position="16"/>
    </location>
</feature>
<comment type="caution">
    <text evidence="2">The sequence shown here is derived from an EMBL/GenBank/DDBJ whole genome shotgun (WGS) entry which is preliminary data.</text>
</comment>